<organism evidence="5 6">
    <name type="scientific">Ichthyophthirius multifiliis</name>
    <name type="common">White spot disease agent</name>
    <name type="synonym">Ich</name>
    <dbReference type="NCBI Taxonomy" id="5932"/>
    <lineage>
        <taxon>Eukaryota</taxon>
        <taxon>Sar</taxon>
        <taxon>Alveolata</taxon>
        <taxon>Ciliophora</taxon>
        <taxon>Intramacronucleata</taxon>
        <taxon>Oligohymenophorea</taxon>
        <taxon>Hymenostomatida</taxon>
        <taxon>Ophryoglenina</taxon>
        <taxon>Ichthyophthirius</taxon>
    </lineage>
</organism>
<evidence type="ECO:0000313" key="5">
    <source>
        <dbReference type="EMBL" id="EGR28554.1"/>
    </source>
</evidence>
<dbReference type="Gene3D" id="1.10.490.10">
    <property type="entry name" value="Globins"/>
    <property type="match status" value="3"/>
</dbReference>
<keyword evidence="2" id="KW-0349">Heme</keyword>
<dbReference type="GO" id="GO:0019825">
    <property type="term" value="F:oxygen binding"/>
    <property type="evidence" value="ECO:0007669"/>
    <property type="project" value="InterPro"/>
</dbReference>
<dbReference type="Pfam" id="PF01152">
    <property type="entry name" value="Bac_globin"/>
    <property type="match status" value="3"/>
</dbReference>
<dbReference type="GO" id="GO:0020037">
    <property type="term" value="F:heme binding"/>
    <property type="evidence" value="ECO:0007669"/>
    <property type="project" value="InterPro"/>
</dbReference>
<evidence type="ECO:0000256" key="3">
    <source>
        <dbReference type="ARBA" id="ARBA00022723"/>
    </source>
</evidence>
<name>G0R1U5_ICHMU</name>
<dbReference type="OMA" id="FVHRSFE"/>
<dbReference type="InterPro" id="IPR012292">
    <property type="entry name" value="Globin/Proto"/>
</dbReference>
<dbReference type="InterPro" id="IPR001486">
    <property type="entry name" value="Hemoglobin_trunc"/>
</dbReference>
<keyword evidence="1" id="KW-0813">Transport</keyword>
<dbReference type="InterPro" id="IPR009050">
    <property type="entry name" value="Globin-like_sf"/>
</dbReference>
<dbReference type="SUPFAM" id="SSF46458">
    <property type="entry name" value="Globin-like"/>
    <property type="match status" value="3"/>
</dbReference>
<dbReference type="GO" id="GO:0046872">
    <property type="term" value="F:metal ion binding"/>
    <property type="evidence" value="ECO:0007669"/>
    <property type="project" value="UniProtKB-KW"/>
</dbReference>
<dbReference type="Proteomes" id="UP000008983">
    <property type="component" value="Unassembled WGS sequence"/>
</dbReference>
<evidence type="ECO:0000256" key="4">
    <source>
        <dbReference type="ARBA" id="ARBA00023004"/>
    </source>
</evidence>
<gene>
    <name evidence="5" type="ORF">IMG5_172900</name>
</gene>
<dbReference type="CDD" id="cd00454">
    <property type="entry name" value="TrHb1_N"/>
    <property type="match status" value="2"/>
</dbReference>
<keyword evidence="4" id="KW-0408">Iron</keyword>
<accession>G0R1U5</accession>
<dbReference type="EMBL" id="GL984230">
    <property type="protein sequence ID" value="EGR28554.1"/>
    <property type="molecule type" value="Genomic_DNA"/>
</dbReference>
<evidence type="ECO:0000313" key="6">
    <source>
        <dbReference type="Proteomes" id="UP000008983"/>
    </source>
</evidence>
<dbReference type="OrthoDB" id="299219at2759"/>
<proteinExistence type="predicted"/>
<dbReference type="InParanoid" id="G0R1U5"/>
<dbReference type="GeneID" id="14904635"/>
<protein>
    <submittedName>
        <fullName evidence="5">Protozoan cyanobacterial globin family protein, putative</fullName>
    </submittedName>
</protein>
<evidence type="ECO:0000256" key="1">
    <source>
        <dbReference type="ARBA" id="ARBA00022448"/>
    </source>
</evidence>
<keyword evidence="3" id="KW-0479">Metal-binding</keyword>
<keyword evidence="6" id="KW-1185">Reference proteome</keyword>
<reference evidence="5 6" key="1">
    <citation type="submission" date="2011-07" db="EMBL/GenBank/DDBJ databases">
        <authorList>
            <person name="Coyne R."/>
            <person name="Brami D."/>
            <person name="Johnson J."/>
            <person name="Hostetler J."/>
            <person name="Hannick L."/>
            <person name="Clark T."/>
            <person name="Cassidy-Hanley D."/>
            <person name="Inman J."/>
        </authorList>
    </citation>
    <scope>NUCLEOTIDE SEQUENCE [LARGE SCALE GENOMIC DNA]</scope>
    <source>
        <strain evidence="5 6">G5</strain>
    </source>
</reference>
<evidence type="ECO:0000256" key="2">
    <source>
        <dbReference type="ARBA" id="ARBA00022617"/>
    </source>
</evidence>
<dbReference type="RefSeq" id="XP_004029790.1">
    <property type="nucleotide sequence ID" value="XM_004029742.1"/>
</dbReference>
<sequence>MEQTKENYVQYLALSFGGQQKYTGKQLKTVHTPYHIHDKLFSYCILQIQQAFKDNGTDVSSANEIGRLLECLRSEIPKKNNTLFDRLGGNAVFQNSMNMLYNQKIPENEKIKDFFKSVNRQQLAQKMCDFYTMITGGPYQYNGKNVKDAHQKFYITYLQFEVYKNLLKECLEAECKNKQAILEFINLLETIKIEVMGGKSPSLFEKMGGEEQLNIFTETFFTRVMAEKKIKHYFINVDLKKLKIHFKEFLGMGMGGHGKKYNGENVRDFHQKMDFSNKDFDNFKELIVLTVQDLNYKPEIQSDIINFFESMRLMIVSE</sequence>
<dbReference type="AlphaFoldDB" id="G0R1U5"/>